<dbReference type="EMBL" id="SMMG02000012">
    <property type="protein sequence ID" value="KAA3455580.1"/>
    <property type="molecule type" value="Genomic_DNA"/>
</dbReference>
<comment type="caution">
    <text evidence="2">The sequence shown here is derived from an EMBL/GenBank/DDBJ whole genome shotgun (WGS) entry which is preliminary data.</text>
</comment>
<keyword evidence="3" id="KW-1185">Reference proteome</keyword>
<dbReference type="InterPro" id="IPR046960">
    <property type="entry name" value="PPR_At4g14850-like_plant"/>
</dbReference>
<dbReference type="Pfam" id="PF01535">
    <property type="entry name" value="PPR"/>
    <property type="match status" value="3"/>
</dbReference>
<dbReference type="AlphaFoldDB" id="A0A5B6UC05"/>
<dbReference type="NCBIfam" id="TIGR00756">
    <property type="entry name" value="PPR"/>
    <property type="match status" value="1"/>
</dbReference>
<accession>A0A5B6UC05</accession>
<protein>
    <submittedName>
        <fullName evidence="2">Alpha,alpha-trehalose-phosphate synthase [UDP-forming] 1-like protein</fullName>
    </submittedName>
</protein>
<dbReference type="OrthoDB" id="755951at2759"/>
<dbReference type="GO" id="GO:0009451">
    <property type="term" value="P:RNA modification"/>
    <property type="evidence" value="ECO:0007669"/>
    <property type="project" value="InterPro"/>
</dbReference>
<dbReference type="GO" id="GO:0003723">
    <property type="term" value="F:RNA binding"/>
    <property type="evidence" value="ECO:0007669"/>
    <property type="project" value="InterPro"/>
</dbReference>
<name>A0A5B6UC05_9ROSI</name>
<evidence type="ECO:0000313" key="3">
    <source>
        <dbReference type="Proteomes" id="UP000325315"/>
    </source>
</evidence>
<dbReference type="PANTHER" id="PTHR47926:SF359">
    <property type="entry name" value="PENTACOTRIPEPTIDE-REPEAT REGION OF PRORP DOMAIN-CONTAINING PROTEIN"/>
    <property type="match status" value="1"/>
</dbReference>
<dbReference type="Proteomes" id="UP000325315">
    <property type="component" value="Unassembled WGS sequence"/>
</dbReference>
<dbReference type="InterPro" id="IPR011990">
    <property type="entry name" value="TPR-like_helical_dom_sf"/>
</dbReference>
<evidence type="ECO:0000256" key="1">
    <source>
        <dbReference type="ARBA" id="ARBA00022737"/>
    </source>
</evidence>
<dbReference type="Gene3D" id="1.25.40.10">
    <property type="entry name" value="Tetratricopeptide repeat domain"/>
    <property type="match status" value="1"/>
</dbReference>
<proteinExistence type="predicted"/>
<organism evidence="2 3">
    <name type="scientific">Gossypium australe</name>
    <dbReference type="NCBI Taxonomy" id="47621"/>
    <lineage>
        <taxon>Eukaryota</taxon>
        <taxon>Viridiplantae</taxon>
        <taxon>Streptophyta</taxon>
        <taxon>Embryophyta</taxon>
        <taxon>Tracheophyta</taxon>
        <taxon>Spermatophyta</taxon>
        <taxon>Magnoliopsida</taxon>
        <taxon>eudicotyledons</taxon>
        <taxon>Gunneridae</taxon>
        <taxon>Pentapetalae</taxon>
        <taxon>rosids</taxon>
        <taxon>malvids</taxon>
        <taxon>Malvales</taxon>
        <taxon>Malvaceae</taxon>
        <taxon>Malvoideae</taxon>
        <taxon>Gossypium</taxon>
    </lineage>
</organism>
<sequence length="105" mass="12009">MQTHAPPMNQKLDETGDVLNKISFSGVHLYTMIFDVCALNHRLDDAIQLLEKMPVRDMGCLNCGELITAKKLFDEMPGRNVVSWMTMISGYLQFGEIEVAERWLF</sequence>
<evidence type="ECO:0000313" key="2">
    <source>
        <dbReference type="EMBL" id="KAA3455580.1"/>
    </source>
</evidence>
<gene>
    <name evidence="2" type="ORF">EPI10_018591</name>
</gene>
<dbReference type="InterPro" id="IPR002885">
    <property type="entry name" value="PPR_rpt"/>
</dbReference>
<keyword evidence="1" id="KW-0677">Repeat</keyword>
<dbReference type="PANTHER" id="PTHR47926">
    <property type="entry name" value="PENTATRICOPEPTIDE REPEAT-CONTAINING PROTEIN"/>
    <property type="match status" value="1"/>
</dbReference>
<reference evidence="3" key="1">
    <citation type="journal article" date="2019" name="Plant Biotechnol. J.">
        <title>Genome sequencing of the Australian wild diploid species Gossypium australe highlights disease resistance and delayed gland morphogenesis.</title>
        <authorList>
            <person name="Cai Y."/>
            <person name="Cai X."/>
            <person name="Wang Q."/>
            <person name="Wang P."/>
            <person name="Zhang Y."/>
            <person name="Cai C."/>
            <person name="Xu Y."/>
            <person name="Wang K."/>
            <person name="Zhou Z."/>
            <person name="Wang C."/>
            <person name="Geng S."/>
            <person name="Li B."/>
            <person name="Dong Q."/>
            <person name="Hou Y."/>
            <person name="Wang H."/>
            <person name="Ai P."/>
            <person name="Liu Z."/>
            <person name="Yi F."/>
            <person name="Sun M."/>
            <person name="An G."/>
            <person name="Cheng J."/>
            <person name="Zhang Y."/>
            <person name="Shi Q."/>
            <person name="Xie Y."/>
            <person name="Shi X."/>
            <person name="Chang Y."/>
            <person name="Huang F."/>
            <person name="Chen Y."/>
            <person name="Hong S."/>
            <person name="Mi L."/>
            <person name="Sun Q."/>
            <person name="Zhang L."/>
            <person name="Zhou B."/>
            <person name="Peng R."/>
            <person name="Zhang X."/>
            <person name="Liu F."/>
        </authorList>
    </citation>
    <scope>NUCLEOTIDE SEQUENCE [LARGE SCALE GENOMIC DNA]</scope>
    <source>
        <strain evidence="3">cv. PA1801</strain>
    </source>
</reference>